<dbReference type="InterPro" id="IPR038492">
    <property type="entry name" value="GBBH-like_N_sf"/>
</dbReference>
<dbReference type="EMBL" id="SNWF01000004">
    <property type="protein sequence ID" value="TDN94185.1"/>
    <property type="molecule type" value="Genomic_DNA"/>
</dbReference>
<gene>
    <name evidence="4" type="ORF">EV677_0727</name>
</gene>
<dbReference type="OrthoDB" id="9794178at2"/>
<evidence type="ECO:0000256" key="2">
    <source>
        <dbReference type="ARBA" id="ARBA00023004"/>
    </source>
</evidence>
<evidence type="ECO:0000313" key="4">
    <source>
        <dbReference type="EMBL" id="TDN94185.1"/>
    </source>
</evidence>
<evidence type="ECO:0000313" key="5">
    <source>
        <dbReference type="Proteomes" id="UP000294737"/>
    </source>
</evidence>
<reference evidence="4 5" key="1">
    <citation type="submission" date="2019-03" db="EMBL/GenBank/DDBJ databases">
        <title>Genomic Encyclopedia of Type Strains, Phase IV (KMG-IV): sequencing the most valuable type-strain genomes for metagenomic binning, comparative biology and taxonomic classification.</title>
        <authorList>
            <person name="Goeker M."/>
        </authorList>
    </citation>
    <scope>NUCLEOTIDE SEQUENCE [LARGE SCALE GENOMIC DNA]</scope>
    <source>
        <strain evidence="4 5">DSM 18555</strain>
    </source>
</reference>
<sequence>MTGSKQTPPAPQPIGLTVRKQSRVLEIEFDDGKSFSLPFELLRVWSPSAEVRGHGPGQETLQTGQRNVEITAVEPVGNYAIKPVFSDGHDTGIFSWEYLHYLGSDKDALWEDYLRRLEAAGFTRDSGRDAPMNKAIVSGSGCGSH</sequence>
<dbReference type="AlphaFoldDB" id="A0A4R6GJ62"/>
<dbReference type="Gene3D" id="3.30.2020.30">
    <property type="match status" value="1"/>
</dbReference>
<comment type="caution">
    <text evidence="4">The sequence shown here is derived from an EMBL/GenBank/DDBJ whole genome shotgun (WGS) entry which is preliminary data.</text>
</comment>
<organism evidence="4 5">
    <name type="scientific">Herminiimonas fonticola</name>
    <dbReference type="NCBI Taxonomy" id="303380"/>
    <lineage>
        <taxon>Bacteria</taxon>
        <taxon>Pseudomonadati</taxon>
        <taxon>Pseudomonadota</taxon>
        <taxon>Betaproteobacteria</taxon>
        <taxon>Burkholderiales</taxon>
        <taxon>Oxalobacteraceae</taxon>
        <taxon>Herminiimonas</taxon>
    </lineage>
</organism>
<protein>
    <submittedName>
        <fullName evidence="4">DUF971 family protein</fullName>
    </submittedName>
</protein>
<name>A0A4R6GJ62_9BURK</name>
<dbReference type="GO" id="GO:0046872">
    <property type="term" value="F:metal ion binding"/>
    <property type="evidence" value="ECO:0007669"/>
    <property type="project" value="UniProtKB-KW"/>
</dbReference>
<dbReference type="Pfam" id="PF06155">
    <property type="entry name" value="GBBH-like_N"/>
    <property type="match status" value="1"/>
</dbReference>
<feature type="domain" description="Gamma-butyrobetaine hydroxylase-like N-terminal" evidence="3">
    <location>
        <begin position="17"/>
        <end position="100"/>
    </location>
</feature>
<dbReference type="Proteomes" id="UP000294737">
    <property type="component" value="Unassembled WGS sequence"/>
</dbReference>
<accession>A0A4R6GJ62</accession>
<keyword evidence="1" id="KW-0479">Metal-binding</keyword>
<dbReference type="PANTHER" id="PTHR35303">
    <property type="entry name" value="OS02G0197800 PROTEIN"/>
    <property type="match status" value="1"/>
</dbReference>
<dbReference type="PANTHER" id="PTHR35303:SF5">
    <property type="entry name" value="OS02G0197800 PROTEIN"/>
    <property type="match status" value="1"/>
</dbReference>
<evidence type="ECO:0000256" key="1">
    <source>
        <dbReference type="ARBA" id="ARBA00022723"/>
    </source>
</evidence>
<keyword evidence="5" id="KW-1185">Reference proteome</keyword>
<proteinExistence type="predicted"/>
<keyword evidence="2" id="KW-0408">Iron</keyword>
<dbReference type="InterPro" id="IPR010376">
    <property type="entry name" value="GBBH-like_N"/>
</dbReference>
<dbReference type="RefSeq" id="WP_112990828.1">
    <property type="nucleotide sequence ID" value="NZ_PTLZ01000001.1"/>
</dbReference>
<evidence type="ECO:0000259" key="3">
    <source>
        <dbReference type="Pfam" id="PF06155"/>
    </source>
</evidence>